<proteinExistence type="predicted"/>
<evidence type="ECO:0000313" key="2">
    <source>
        <dbReference type="EMBL" id="CAI5760806.1"/>
    </source>
</evidence>
<feature type="region of interest" description="Disordered" evidence="1">
    <location>
        <begin position="261"/>
        <end position="295"/>
    </location>
</feature>
<feature type="compositionally biased region" description="Polar residues" evidence="1">
    <location>
        <begin position="180"/>
        <end position="193"/>
    </location>
</feature>
<dbReference type="EMBL" id="CANTUO010000007">
    <property type="protein sequence ID" value="CAI5760806.1"/>
    <property type="molecule type" value="Genomic_DNA"/>
</dbReference>
<dbReference type="AlphaFoldDB" id="A0A9W4XCP5"/>
<comment type="caution">
    <text evidence="2">The sequence shown here is derived from an EMBL/GenBank/DDBJ whole genome shotgun (WGS) entry which is preliminary data.</text>
</comment>
<dbReference type="Proteomes" id="UP001152885">
    <property type="component" value="Unassembled WGS sequence"/>
</dbReference>
<feature type="region of interest" description="Disordered" evidence="1">
    <location>
        <begin position="106"/>
        <end position="195"/>
    </location>
</feature>
<sequence length="295" mass="34220">MSDEDSIIDFNIIPPSNLLLDPNPNTTNSITNELFKVTNNLRKQQKKPQQFKHKSRRLNNDKVWKIVKELKQKDLEDSNYELDDVLRTRVFKGRFKNNQSSELTRRDLDNYFNNNKENDNIIDKNKDLGSNKRRKKNPTSNSKSNLSSQVLKPLNNNTPIPSPKKKFESKSQLQSLLQSPNRIHQPNSNSKPLKSSFLKRESNFYLIESSTGLINDATKYGTELNGSNGEEFPFPEHENEVVQIPTNDEASKLAIIRMFKTKQQSKEEEEEETSTPLPSQEKRKKSVKWSNQLEQ</sequence>
<accession>A0A9W4XCP5</accession>
<reference evidence="2" key="1">
    <citation type="submission" date="2022-12" db="EMBL/GenBank/DDBJ databases">
        <authorList>
            <person name="Brejova B."/>
        </authorList>
    </citation>
    <scope>NUCLEOTIDE SEQUENCE</scope>
</reference>
<evidence type="ECO:0000313" key="3">
    <source>
        <dbReference type="Proteomes" id="UP001152885"/>
    </source>
</evidence>
<dbReference type="OrthoDB" id="3981230at2759"/>
<name>A0A9W4XCP5_9ASCO</name>
<keyword evidence="3" id="KW-1185">Reference proteome</keyword>
<evidence type="ECO:0000256" key="1">
    <source>
        <dbReference type="SAM" id="MobiDB-lite"/>
    </source>
</evidence>
<organism evidence="2 3">
    <name type="scientific">Candida verbasci</name>
    <dbReference type="NCBI Taxonomy" id="1227364"/>
    <lineage>
        <taxon>Eukaryota</taxon>
        <taxon>Fungi</taxon>
        <taxon>Dikarya</taxon>
        <taxon>Ascomycota</taxon>
        <taxon>Saccharomycotina</taxon>
        <taxon>Pichiomycetes</taxon>
        <taxon>Debaryomycetaceae</taxon>
        <taxon>Candida/Lodderomyces clade</taxon>
        <taxon>Candida</taxon>
    </lineage>
</organism>
<gene>
    <name evidence="2" type="ORF">CANVERA_P5314</name>
</gene>
<feature type="compositionally biased region" description="Polar residues" evidence="1">
    <location>
        <begin position="138"/>
        <end position="159"/>
    </location>
</feature>
<feature type="compositionally biased region" description="Basic and acidic residues" evidence="1">
    <location>
        <begin position="116"/>
        <end position="130"/>
    </location>
</feature>
<protein>
    <submittedName>
        <fullName evidence="2">Uncharacterized protein</fullName>
    </submittedName>
</protein>